<dbReference type="Proteomes" id="UP001516400">
    <property type="component" value="Unassembled WGS sequence"/>
</dbReference>
<protein>
    <recommendedName>
        <fullName evidence="1">HTH psq-type domain-containing protein</fullName>
    </recommendedName>
</protein>
<keyword evidence="3" id="KW-1185">Reference proteome</keyword>
<organism evidence="2 3">
    <name type="scientific">Cryptolaemus montrouzieri</name>
    <dbReference type="NCBI Taxonomy" id="559131"/>
    <lineage>
        <taxon>Eukaryota</taxon>
        <taxon>Metazoa</taxon>
        <taxon>Ecdysozoa</taxon>
        <taxon>Arthropoda</taxon>
        <taxon>Hexapoda</taxon>
        <taxon>Insecta</taxon>
        <taxon>Pterygota</taxon>
        <taxon>Neoptera</taxon>
        <taxon>Endopterygota</taxon>
        <taxon>Coleoptera</taxon>
        <taxon>Polyphaga</taxon>
        <taxon>Cucujiformia</taxon>
        <taxon>Coccinelloidea</taxon>
        <taxon>Coccinellidae</taxon>
        <taxon>Scymninae</taxon>
        <taxon>Scymnini</taxon>
        <taxon>Cryptolaemus</taxon>
    </lineage>
</organism>
<name>A0ABD2N1K1_9CUCU</name>
<feature type="domain" description="HTH psq-type" evidence="1">
    <location>
        <begin position="20"/>
        <end position="59"/>
    </location>
</feature>
<evidence type="ECO:0000259" key="1">
    <source>
        <dbReference type="Pfam" id="PF05225"/>
    </source>
</evidence>
<dbReference type="EMBL" id="JABFTP020000062">
    <property type="protein sequence ID" value="KAL3272658.1"/>
    <property type="molecule type" value="Genomic_DNA"/>
</dbReference>
<proteinExistence type="predicted"/>
<evidence type="ECO:0000313" key="3">
    <source>
        <dbReference type="Proteomes" id="UP001516400"/>
    </source>
</evidence>
<evidence type="ECO:0000313" key="2">
    <source>
        <dbReference type="EMBL" id="KAL3272658.1"/>
    </source>
</evidence>
<comment type="caution">
    <text evidence="2">The sequence shown here is derived from an EMBL/GenBank/DDBJ whole genome shotgun (WGS) entry which is preliminary data.</text>
</comment>
<dbReference type="Gene3D" id="1.10.10.60">
    <property type="entry name" value="Homeodomain-like"/>
    <property type="match status" value="1"/>
</dbReference>
<dbReference type="AlphaFoldDB" id="A0ABD2N1K1"/>
<gene>
    <name evidence="2" type="ORF">HHI36_014123</name>
</gene>
<dbReference type="Pfam" id="PF05225">
    <property type="entry name" value="HTH_psq"/>
    <property type="match status" value="1"/>
</dbReference>
<dbReference type="InterPro" id="IPR007889">
    <property type="entry name" value="HTH_Psq"/>
</dbReference>
<reference evidence="2 3" key="1">
    <citation type="journal article" date="2021" name="BMC Biol.">
        <title>Horizontally acquired antibacterial genes associated with adaptive radiation of ladybird beetles.</title>
        <authorList>
            <person name="Li H.S."/>
            <person name="Tang X.F."/>
            <person name="Huang Y.H."/>
            <person name="Xu Z.Y."/>
            <person name="Chen M.L."/>
            <person name="Du X.Y."/>
            <person name="Qiu B.Y."/>
            <person name="Chen P.T."/>
            <person name="Zhang W."/>
            <person name="Slipinski A."/>
            <person name="Escalona H.E."/>
            <person name="Waterhouse R.M."/>
            <person name="Zwick A."/>
            <person name="Pang H."/>
        </authorList>
    </citation>
    <scope>NUCLEOTIDE SEQUENCE [LARGE SCALE GENOMIC DNA]</scope>
    <source>
        <strain evidence="2">SYSU2018</strain>
    </source>
</reference>
<accession>A0ABD2N1K1</accession>
<sequence>MVKIYKRKTNRGDCSEKTMKNGVDSVLRGKMGLYLAAKTFGVPLTTLEREVKMVRVSSKENASATMNMKIEREPIIEVTTATIAYIGLAAAAEPLFNCQIFAPTVTEAQPIIVIEPNCLEVIPLATSATKTSSPKPGCSS</sequence>